<dbReference type="EMBL" id="LR586016">
    <property type="protein sequence ID" value="VIP01060.1"/>
    <property type="molecule type" value="Genomic_DNA"/>
</dbReference>
<dbReference type="SUPFAM" id="SSF158682">
    <property type="entry name" value="TerB-like"/>
    <property type="match status" value="1"/>
</dbReference>
<proteinExistence type="predicted"/>
<reference evidence="1" key="1">
    <citation type="submission" date="2019-04" db="EMBL/GenBank/DDBJ databases">
        <authorList>
            <consortium name="Science for Life Laboratories"/>
        </authorList>
    </citation>
    <scope>NUCLEOTIDE SEQUENCE</scope>
    <source>
        <strain evidence="1">MBLW1</strain>
    </source>
</reference>
<dbReference type="Proteomes" id="UP000464378">
    <property type="component" value="Chromosome"/>
</dbReference>
<dbReference type="Gene3D" id="1.10.3680.10">
    <property type="entry name" value="TerB-like"/>
    <property type="match status" value="1"/>
</dbReference>
<evidence type="ECO:0000313" key="1">
    <source>
        <dbReference type="EMBL" id="VIP01060.1"/>
    </source>
</evidence>
<keyword evidence="2" id="KW-1185">Reference proteome</keyword>
<dbReference type="RefSeq" id="WP_162656286.1">
    <property type="nucleotide sequence ID" value="NZ_LR593887.1"/>
</dbReference>
<evidence type="ECO:0000313" key="2">
    <source>
        <dbReference type="Proteomes" id="UP000464378"/>
    </source>
</evidence>
<dbReference type="KEGG" id="tim:GMBLW1_29000"/>
<accession>A0A6C2YHQ8</accession>
<dbReference type="InterPro" id="IPR029024">
    <property type="entry name" value="TerB-like"/>
</dbReference>
<sequence>MGLFDNIFGGHSANKSLTKAESFAGILLCAVASDGHISDEEASGLVTIIARMKLFENWSGDKFNNMMNRLIGMLKREGLDKFLAKATETLPDELRDTAFANACDLVLADGVVEDEEKDFLDKLQKSLDINGDTALDIVQVMIIKNRG</sequence>
<gene>
    <name evidence="1" type="ORF">GMBLW1_29000</name>
</gene>
<dbReference type="EMBL" id="LR593887">
    <property type="protein sequence ID" value="VTR97545.1"/>
    <property type="molecule type" value="Genomic_DNA"/>
</dbReference>
<protein>
    <recommendedName>
        <fullName evidence="3">Co-chaperone DjlA N-terminal domain-containing protein</fullName>
    </recommendedName>
</protein>
<name>A0A6C2YHQ8_9BACT</name>
<dbReference type="CDD" id="cd07176">
    <property type="entry name" value="terB"/>
    <property type="match status" value="1"/>
</dbReference>
<dbReference type="AlphaFoldDB" id="A0A6C2YHQ8"/>
<dbReference type="InParanoid" id="A0A6C2YHQ8"/>
<evidence type="ECO:0008006" key="3">
    <source>
        <dbReference type="Google" id="ProtNLM"/>
    </source>
</evidence>
<organism evidence="1">
    <name type="scientific">Tuwongella immobilis</name>
    <dbReference type="NCBI Taxonomy" id="692036"/>
    <lineage>
        <taxon>Bacteria</taxon>
        <taxon>Pseudomonadati</taxon>
        <taxon>Planctomycetota</taxon>
        <taxon>Planctomycetia</taxon>
        <taxon>Gemmatales</taxon>
        <taxon>Gemmataceae</taxon>
        <taxon>Tuwongella</taxon>
    </lineage>
</organism>